<organism evidence="2 3">
    <name type="scientific">Aspergillus mulundensis</name>
    <dbReference type="NCBI Taxonomy" id="1810919"/>
    <lineage>
        <taxon>Eukaryota</taxon>
        <taxon>Fungi</taxon>
        <taxon>Dikarya</taxon>
        <taxon>Ascomycota</taxon>
        <taxon>Pezizomycotina</taxon>
        <taxon>Eurotiomycetes</taxon>
        <taxon>Eurotiomycetidae</taxon>
        <taxon>Eurotiales</taxon>
        <taxon>Aspergillaceae</taxon>
        <taxon>Aspergillus</taxon>
        <taxon>Aspergillus subgen. Nidulantes</taxon>
    </lineage>
</organism>
<feature type="transmembrane region" description="Helical" evidence="1">
    <location>
        <begin position="14"/>
        <end position="41"/>
    </location>
</feature>
<comment type="caution">
    <text evidence="2">The sequence shown here is derived from an EMBL/GenBank/DDBJ whole genome shotgun (WGS) entry which is preliminary data.</text>
</comment>
<sequence>MSTSGRKCSASRRVFLYLLFIPTYVLYAVSLTGCLSTFLGIPDLFLVQITSTATKNTIKVAYFGICGLSSGPSSTQTCTPIARTSEAALARRLCSTTDNTNPSSNLDLIHLGVTLASKIFLPVLAGAVVAFTLGILFFITSQLKARRTRGRAIGYTKQSAKSTTLSLLFLALACMLCCGSALSTTVALSAIQFLAESDMLTGYEIEGGKALPILQWAALVLSVIVALGIAGVMRSSVRHAAGHPDVYVHDTQTEGKRQRELLSLLAAAAAKDNSRSHIHGTGPQTLQIEHLPMDVLASDSTKQAAGDWAALEPPKKPRTPLFRLPLRSASLRDARRRNGSHLSVLGQALSRAERRREGWPYRRYSCDEMV</sequence>
<accession>A0A3D8RS30</accession>
<dbReference type="Proteomes" id="UP000256690">
    <property type="component" value="Unassembled WGS sequence"/>
</dbReference>
<dbReference type="OrthoDB" id="3524679at2759"/>
<keyword evidence="1" id="KW-0812">Transmembrane</keyword>
<keyword evidence="1" id="KW-0472">Membrane</keyword>
<feature type="transmembrane region" description="Helical" evidence="1">
    <location>
        <begin position="167"/>
        <end position="193"/>
    </location>
</feature>
<keyword evidence="3" id="KW-1185">Reference proteome</keyword>
<reference evidence="2 3" key="1">
    <citation type="journal article" date="2018" name="IMA Fungus">
        <title>IMA Genome-F 9: Draft genome sequence of Annulohypoxylon stygium, Aspergillus mulundensis, Berkeleyomyces basicola (syn. Thielaviopsis basicola), Ceratocystis smalleyi, two Cercospora beticola strains, Coleophoma cylindrospora, Fusarium fracticaudum, Phialophora cf. hyalina, and Morchella septimelata.</title>
        <authorList>
            <person name="Wingfield B.D."/>
            <person name="Bills G.F."/>
            <person name="Dong Y."/>
            <person name="Huang W."/>
            <person name="Nel W.J."/>
            <person name="Swalarsk-Parry B.S."/>
            <person name="Vaghefi N."/>
            <person name="Wilken P.M."/>
            <person name="An Z."/>
            <person name="de Beer Z.W."/>
            <person name="De Vos L."/>
            <person name="Chen L."/>
            <person name="Duong T.A."/>
            <person name="Gao Y."/>
            <person name="Hammerbacher A."/>
            <person name="Kikkert J.R."/>
            <person name="Li Y."/>
            <person name="Li H."/>
            <person name="Li K."/>
            <person name="Li Q."/>
            <person name="Liu X."/>
            <person name="Ma X."/>
            <person name="Naidoo K."/>
            <person name="Pethybridge S.J."/>
            <person name="Sun J."/>
            <person name="Steenkamp E.T."/>
            <person name="van der Nest M.A."/>
            <person name="van Wyk S."/>
            <person name="Wingfield M.J."/>
            <person name="Xiong C."/>
            <person name="Yue Q."/>
            <person name="Zhang X."/>
        </authorList>
    </citation>
    <scope>NUCLEOTIDE SEQUENCE [LARGE SCALE GENOMIC DNA]</scope>
    <source>
        <strain evidence="2 3">DSM 5745</strain>
    </source>
</reference>
<dbReference type="RefSeq" id="XP_026603161.1">
    <property type="nucleotide sequence ID" value="XM_026748857.1"/>
</dbReference>
<name>A0A3D8RS30_9EURO</name>
<dbReference type="STRING" id="1810919.A0A3D8RS30"/>
<dbReference type="GO" id="GO:0016020">
    <property type="term" value="C:membrane"/>
    <property type="evidence" value="ECO:0007669"/>
    <property type="project" value="InterPro"/>
</dbReference>
<evidence type="ECO:0000313" key="3">
    <source>
        <dbReference type="Proteomes" id="UP000256690"/>
    </source>
</evidence>
<gene>
    <name evidence="2" type="ORF">DSM5745_06841</name>
</gene>
<dbReference type="InterPro" id="IPR033481">
    <property type="entry name" value="Dni1/Fig1"/>
</dbReference>
<feature type="transmembrane region" description="Helical" evidence="1">
    <location>
        <begin position="119"/>
        <end position="139"/>
    </location>
</feature>
<proteinExistence type="predicted"/>
<dbReference type="GeneID" id="38117211"/>
<evidence type="ECO:0000313" key="2">
    <source>
        <dbReference type="EMBL" id="RDW76849.1"/>
    </source>
</evidence>
<dbReference type="Pfam" id="PF12351">
    <property type="entry name" value="Fig1"/>
    <property type="match status" value="1"/>
</dbReference>
<protein>
    <submittedName>
        <fullName evidence="2">Uncharacterized protein</fullName>
    </submittedName>
</protein>
<dbReference type="EMBL" id="PVWQ01000007">
    <property type="protein sequence ID" value="RDW76849.1"/>
    <property type="molecule type" value="Genomic_DNA"/>
</dbReference>
<feature type="transmembrane region" description="Helical" evidence="1">
    <location>
        <begin position="213"/>
        <end position="233"/>
    </location>
</feature>
<evidence type="ECO:0000256" key="1">
    <source>
        <dbReference type="SAM" id="Phobius"/>
    </source>
</evidence>
<keyword evidence="1" id="KW-1133">Transmembrane helix</keyword>
<dbReference type="AlphaFoldDB" id="A0A3D8RS30"/>
<dbReference type="PROSITE" id="PS51257">
    <property type="entry name" value="PROKAR_LIPOPROTEIN"/>
    <property type="match status" value="1"/>
</dbReference>